<reference evidence="1 2" key="1">
    <citation type="submission" date="2020-12" db="EMBL/GenBank/DDBJ databases">
        <authorList>
            <person name="Mahalingham V.A."/>
            <person name="Abad L.A."/>
            <person name="Dennis E.A."/>
            <person name="Alston T.C."/>
            <person name="Buckley J.R."/>
            <person name="Cao N.T."/>
            <person name="Cole K.B."/>
            <person name="Davis H.C."/>
            <person name="Fisher D.E."/>
            <person name="Jennings A.R."/>
            <person name="Litwin A.R."/>
            <person name="McCartney J.B."/>
            <person name="Mitchell K.E."/>
            <person name="Nasser J.B."/>
            <person name="Paudel P."/>
            <person name="Richoux S.A."/>
            <person name="Sisung K.L."/>
            <person name="Smith M.L."/>
            <person name="Sonnier C.R."/>
            <person name="Underwood K.G."/>
            <person name="Hunter C.W."/>
            <person name="Gottschalck B.A."/>
            <person name="Wiggina Z.F."/>
            <person name="Spears T.J."/>
            <person name="Hancock A.M."/>
            <person name="Gissendanner C.R."/>
            <person name="Findley A.M."/>
            <person name="Garlena R.A."/>
            <person name="Russell D.A."/>
            <person name="Jacobs-Sera D."/>
            <person name="Hatfull G.F."/>
        </authorList>
    </citation>
    <scope>NUCLEOTIDE SEQUENCE [LARGE SCALE GENOMIC DNA]</scope>
</reference>
<keyword evidence="2" id="KW-1185">Reference proteome</keyword>
<protein>
    <submittedName>
        <fullName evidence="1">Minor tail protein</fullName>
    </submittedName>
</protein>
<dbReference type="EMBL" id="MW314850">
    <property type="protein sequence ID" value="QPO17107.1"/>
    <property type="molecule type" value="Genomic_DNA"/>
</dbReference>
<dbReference type="Proteomes" id="UP000594820">
    <property type="component" value="Segment"/>
</dbReference>
<name>A0A7T1KS92_9CAUD</name>
<accession>A0A7T1KS92</accession>
<dbReference type="RefSeq" id="YP_010002590.1">
    <property type="nucleotide sequence ID" value="NC_053246.1"/>
</dbReference>
<organism evidence="1 2">
    <name type="scientific">Gordonia phage Lilbeanie</name>
    <dbReference type="NCBI Taxonomy" id="2794947"/>
    <lineage>
        <taxon>Viruses</taxon>
        <taxon>Duplodnaviria</taxon>
        <taxon>Heunggongvirae</taxon>
        <taxon>Uroviricota</taxon>
        <taxon>Caudoviricetes</taxon>
        <taxon>Stackebrandtviridae</taxon>
        <taxon>Lilbeanievirus</taxon>
        <taxon>Lilbeanievirus lilbeanie</taxon>
    </lineage>
</organism>
<gene>
    <name evidence="1" type="primary">29</name>
    <name evidence="1" type="ORF">SEA_LILBEANIE_29</name>
</gene>
<dbReference type="GeneID" id="63027141"/>
<sequence length="337" mass="38905">MTMTNCPGIHDDRRTAQLILRDKYNQRELIVIDILPKDGLRAGQNGITLGTGLEGLYRVPVELPIEQWAYEDGATVSELPRKKERRPKITLLTRGRSYADWERVEELLWSVLSTKWDCWLRLFRPDGSWRELRVRLLHEPPDKTDTIYGRYTRFEWEGIELLSWDPFWYSKPYRYAFTRDDQGDGTPYMTPIGGGKYQIDVPVTNPTDEYGWMEWSSGNLTNTAETWSFQDGEATTAGQPNMIPVGPLSGSNKTFWLRTDPSVPQLWVRDLGQDWAYMRSKTFTQPLRPNTPKPRTVRVELQGGVPTSRMMLTIPRRWDRPIGGELPIVAEIEGVPA</sequence>
<evidence type="ECO:0000313" key="2">
    <source>
        <dbReference type="Proteomes" id="UP000594820"/>
    </source>
</evidence>
<evidence type="ECO:0000313" key="1">
    <source>
        <dbReference type="EMBL" id="QPO17107.1"/>
    </source>
</evidence>
<dbReference type="KEGG" id="vg:63027141"/>
<proteinExistence type="predicted"/>